<reference evidence="2" key="1">
    <citation type="journal article" date="2019" name="Int. J. Syst. Evol. Microbiol.">
        <title>The Global Catalogue of Microorganisms (GCM) 10K type strain sequencing project: providing services to taxonomists for standard genome sequencing and annotation.</title>
        <authorList>
            <consortium name="The Broad Institute Genomics Platform"/>
            <consortium name="The Broad Institute Genome Sequencing Center for Infectious Disease"/>
            <person name="Wu L."/>
            <person name="Ma J."/>
        </authorList>
    </citation>
    <scope>NUCLEOTIDE SEQUENCE [LARGE SCALE GENOMIC DNA]</scope>
    <source>
        <strain evidence="2">JCM 17337</strain>
    </source>
</reference>
<sequence>MPMKKLLLLFVILFNYVSVLAQNEEYSIIVKDIETLLPIENATVVIMKTKQILLSNEEGKVTFMLTGGSNVQVSETNYEDTTVRWTSLNGDQKFVIYLKSKNNKLDEIVLSKEDPEKILQKLVTNSTKKISISHRQKVYVREFFMLDNQYSYYNDGLVNFQFDKNSNASTLLVEQNRSYGLLETDISADLRGYDLNNIMKNYSDFKYFDPLLDSKTKKGYDFVIRGHAKNKDYYVMLVTPLDKAKEAVDNFEIVYDPEKKLIMGFTIDITPQNLDKIEEKTTVNSKNITKSFVKVDYRFDGQDYYLLNSNEEIAYDLILKEQVKKVQVRNSFVTTSFNKQNFTYSESDVFKEKSLFNKKNKILTNYWDISGFTATDEEKAIVSSLEFKL</sequence>
<gene>
    <name evidence="1" type="ORF">GCM10022423_25340</name>
</gene>
<evidence type="ECO:0008006" key="3">
    <source>
        <dbReference type="Google" id="ProtNLM"/>
    </source>
</evidence>
<dbReference type="Proteomes" id="UP001500748">
    <property type="component" value="Unassembled WGS sequence"/>
</dbReference>
<evidence type="ECO:0000313" key="2">
    <source>
        <dbReference type="Proteomes" id="UP001500748"/>
    </source>
</evidence>
<dbReference type="EMBL" id="BAABDU010000004">
    <property type="protein sequence ID" value="GAA3770440.1"/>
    <property type="molecule type" value="Genomic_DNA"/>
</dbReference>
<dbReference type="InterPro" id="IPR008969">
    <property type="entry name" value="CarboxyPept-like_regulatory"/>
</dbReference>
<protein>
    <recommendedName>
        <fullName evidence="3">Carboxypeptidase-like protein</fullName>
    </recommendedName>
</protein>
<dbReference type="RefSeq" id="WP_345144872.1">
    <property type="nucleotide sequence ID" value="NZ_BAABDU010000004.1"/>
</dbReference>
<keyword evidence="2" id="KW-1185">Reference proteome</keyword>
<comment type="caution">
    <text evidence="1">The sequence shown here is derived from an EMBL/GenBank/DDBJ whole genome shotgun (WGS) entry which is preliminary data.</text>
</comment>
<name>A0ABP7GM59_9FLAO</name>
<organism evidence="1 2">
    <name type="scientific">Flavobacterium ginsengiterrae</name>
    <dbReference type="NCBI Taxonomy" id="871695"/>
    <lineage>
        <taxon>Bacteria</taxon>
        <taxon>Pseudomonadati</taxon>
        <taxon>Bacteroidota</taxon>
        <taxon>Flavobacteriia</taxon>
        <taxon>Flavobacteriales</taxon>
        <taxon>Flavobacteriaceae</taxon>
        <taxon>Flavobacterium</taxon>
    </lineage>
</organism>
<evidence type="ECO:0000313" key="1">
    <source>
        <dbReference type="EMBL" id="GAA3770440.1"/>
    </source>
</evidence>
<dbReference type="SUPFAM" id="SSF49464">
    <property type="entry name" value="Carboxypeptidase regulatory domain-like"/>
    <property type="match status" value="1"/>
</dbReference>
<proteinExistence type="predicted"/>
<accession>A0ABP7GM59</accession>